<comment type="catalytic activity">
    <reaction evidence="1">
        <text>Acts on substrates that are at least partially unfolded. The cleavage site P1 residue is normally between a pair of hydrophobic residues, such as Val-|-Val.</text>
        <dbReference type="EC" id="3.4.21.107"/>
    </reaction>
</comment>
<proteinExistence type="inferred from homology"/>
<evidence type="ECO:0000256" key="12">
    <source>
        <dbReference type="ARBA" id="ARBA00023016"/>
    </source>
</evidence>
<dbReference type="Gene3D" id="2.40.10.120">
    <property type="match status" value="1"/>
</dbReference>
<evidence type="ECO:0000313" key="19">
    <source>
        <dbReference type="EMBL" id="MCK8786730.1"/>
    </source>
</evidence>
<evidence type="ECO:0000256" key="13">
    <source>
        <dbReference type="ARBA" id="ARBA00032850"/>
    </source>
</evidence>
<accession>A0A9X1YBL4</accession>
<evidence type="ECO:0000259" key="18">
    <source>
        <dbReference type="PROSITE" id="PS50106"/>
    </source>
</evidence>
<dbReference type="InterPro" id="IPR006311">
    <property type="entry name" value="TAT_signal"/>
</dbReference>
<dbReference type="SUPFAM" id="SSF50494">
    <property type="entry name" value="Trypsin-like serine proteases"/>
    <property type="match status" value="1"/>
</dbReference>
<comment type="similarity">
    <text evidence="3">Belongs to the peptidase S1C family.</text>
</comment>
<evidence type="ECO:0000256" key="17">
    <source>
        <dbReference type="SAM" id="SignalP"/>
    </source>
</evidence>
<dbReference type="Proteomes" id="UP001139516">
    <property type="component" value="Unassembled WGS sequence"/>
</dbReference>
<keyword evidence="6" id="KW-0645">Protease</keyword>
<dbReference type="SMART" id="SM00228">
    <property type="entry name" value="PDZ"/>
    <property type="match status" value="2"/>
</dbReference>
<evidence type="ECO:0000256" key="2">
    <source>
        <dbReference type="ARBA" id="ARBA00004418"/>
    </source>
</evidence>
<feature type="compositionally biased region" description="Gly residues" evidence="16">
    <location>
        <begin position="111"/>
        <end position="128"/>
    </location>
</feature>
<dbReference type="Pfam" id="PF13365">
    <property type="entry name" value="Trypsin_2"/>
    <property type="match status" value="1"/>
</dbReference>
<dbReference type="Gene3D" id="2.30.42.10">
    <property type="match status" value="2"/>
</dbReference>
<evidence type="ECO:0000256" key="4">
    <source>
        <dbReference type="ARBA" id="ARBA00013035"/>
    </source>
</evidence>
<feature type="compositionally biased region" description="Polar residues" evidence="16">
    <location>
        <begin position="90"/>
        <end position="99"/>
    </location>
</feature>
<evidence type="ECO:0000256" key="14">
    <source>
        <dbReference type="PIRSR" id="PIRSR611782-1"/>
    </source>
</evidence>
<evidence type="ECO:0000256" key="8">
    <source>
        <dbReference type="ARBA" id="ARBA00022737"/>
    </source>
</evidence>
<evidence type="ECO:0000256" key="9">
    <source>
        <dbReference type="ARBA" id="ARBA00022764"/>
    </source>
</evidence>
<keyword evidence="20" id="KW-1185">Reference proteome</keyword>
<feature type="chain" id="PRO_5040895764" description="Probable periplasmic serine endoprotease DegP-like" evidence="17">
    <location>
        <begin position="38"/>
        <end position="530"/>
    </location>
</feature>
<evidence type="ECO:0000256" key="1">
    <source>
        <dbReference type="ARBA" id="ARBA00001772"/>
    </source>
</evidence>
<feature type="binding site" evidence="15">
    <location>
        <begin position="261"/>
        <end position="263"/>
    </location>
    <ligand>
        <name>substrate</name>
    </ligand>
</feature>
<evidence type="ECO:0000313" key="20">
    <source>
        <dbReference type="Proteomes" id="UP001139516"/>
    </source>
</evidence>
<feature type="binding site" evidence="15">
    <location>
        <position position="159"/>
    </location>
    <ligand>
        <name>substrate</name>
    </ligand>
</feature>
<reference evidence="19" key="1">
    <citation type="submission" date="2022-04" db="EMBL/GenBank/DDBJ databases">
        <title>Roseomonas acroporae sp. nov., isolated from coral Acropora digitifera.</title>
        <authorList>
            <person name="Sun H."/>
        </authorList>
    </citation>
    <scope>NUCLEOTIDE SEQUENCE</scope>
    <source>
        <strain evidence="19">NAR14</strain>
    </source>
</reference>
<evidence type="ECO:0000256" key="6">
    <source>
        <dbReference type="ARBA" id="ARBA00022670"/>
    </source>
</evidence>
<keyword evidence="9" id="KW-0574">Periplasm</keyword>
<evidence type="ECO:0000256" key="11">
    <source>
        <dbReference type="ARBA" id="ARBA00022825"/>
    </source>
</evidence>
<dbReference type="InterPro" id="IPR001478">
    <property type="entry name" value="PDZ"/>
</dbReference>
<dbReference type="EMBL" id="JALPRX010000095">
    <property type="protein sequence ID" value="MCK8786730.1"/>
    <property type="molecule type" value="Genomic_DNA"/>
</dbReference>
<dbReference type="PROSITE" id="PS51318">
    <property type="entry name" value="TAT"/>
    <property type="match status" value="1"/>
</dbReference>
<keyword evidence="8" id="KW-0677">Repeat</keyword>
<protein>
    <recommendedName>
        <fullName evidence="5">Probable periplasmic serine endoprotease DegP-like</fullName>
        <ecNumber evidence="4">3.4.21.107</ecNumber>
    </recommendedName>
    <alternativeName>
        <fullName evidence="13">Protease Do</fullName>
    </alternativeName>
</protein>
<feature type="active site" description="Charge relay system" evidence="14">
    <location>
        <position position="159"/>
    </location>
</feature>
<keyword evidence="11" id="KW-0720">Serine protease</keyword>
<dbReference type="CDD" id="cd10839">
    <property type="entry name" value="cpPDZ1_DegP-like"/>
    <property type="match status" value="1"/>
</dbReference>
<keyword evidence="10" id="KW-0378">Hydrolase</keyword>
<dbReference type="InterPro" id="IPR009003">
    <property type="entry name" value="Peptidase_S1_PA"/>
</dbReference>
<comment type="subcellular location">
    <subcellularLocation>
        <location evidence="2">Periplasm</location>
    </subcellularLocation>
</comment>
<evidence type="ECO:0000256" key="3">
    <source>
        <dbReference type="ARBA" id="ARBA00010541"/>
    </source>
</evidence>
<dbReference type="Pfam" id="PF17820">
    <property type="entry name" value="PDZ_6"/>
    <property type="match status" value="1"/>
</dbReference>
<evidence type="ECO:0000256" key="5">
    <source>
        <dbReference type="ARBA" id="ARBA00013958"/>
    </source>
</evidence>
<evidence type="ECO:0000256" key="10">
    <source>
        <dbReference type="ARBA" id="ARBA00022801"/>
    </source>
</evidence>
<keyword evidence="12" id="KW-0346">Stress response</keyword>
<comment type="caution">
    <text evidence="19">The sequence shown here is derived from an EMBL/GenBank/DDBJ whole genome shotgun (WGS) entry which is preliminary data.</text>
</comment>
<dbReference type="GO" id="GO:0006508">
    <property type="term" value="P:proteolysis"/>
    <property type="evidence" value="ECO:0007669"/>
    <property type="project" value="UniProtKB-KW"/>
</dbReference>
<dbReference type="PANTHER" id="PTHR22939">
    <property type="entry name" value="SERINE PROTEASE FAMILY S1C HTRA-RELATED"/>
    <property type="match status" value="1"/>
</dbReference>
<evidence type="ECO:0000256" key="15">
    <source>
        <dbReference type="PIRSR" id="PIRSR611782-2"/>
    </source>
</evidence>
<feature type="active site" description="Charge relay system" evidence="14">
    <location>
        <position position="263"/>
    </location>
</feature>
<dbReference type="InterPro" id="IPR036034">
    <property type="entry name" value="PDZ_sf"/>
</dbReference>
<dbReference type="GO" id="GO:0004252">
    <property type="term" value="F:serine-type endopeptidase activity"/>
    <property type="evidence" value="ECO:0007669"/>
    <property type="project" value="InterPro"/>
</dbReference>
<dbReference type="GO" id="GO:0042597">
    <property type="term" value="C:periplasmic space"/>
    <property type="evidence" value="ECO:0007669"/>
    <property type="project" value="UniProtKB-SubCell"/>
</dbReference>
<dbReference type="FunFam" id="2.40.10.120:FF:000007">
    <property type="entry name" value="Periplasmic serine endoprotease DegP-like"/>
    <property type="match status" value="1"/>
</dbReference>
<evidence type="ECO:0000256" key="7">
    <source>
        <dbReference type="ARBA" id="ARBA00022729"/>
    </source>
</evidence>
<feature type="active site" description="Charge relay system" evidence="14">
    <location>
        <position position="189"/>
    </location>
</feature>
<keyword evidence="7 17" id="KW-0732">Signal</keyword>
<gene>
    <name evidence="19" type="ORF">M0638_20365</name>
</gene>
<dbReference type="NCBIfam" id="TIGR02037">
    <property type="entry name" value="degP_htrA_DO"/>
    <property type="match status" value="1"/>
</dbReference>
<dbReference type="Pfam" id="PF13180">
    <property type="entry name" value="PDZ_2"/>
    <property type="match status" value="1"/>
</dbReference>
<sequence>MPSPNPAPRRRRAAFAAVLLAGSALGGLAWNTLPAFAEGNATQNAPVNVPAAGAGPIAVAAAALPSFADLAAKVRPAVVTITSTERVSAQADSPFQQGSGPDDMFRRYFGAPGGQGSGQGGGQGGPGAEEGRGARPRTVQGLGSGFIVDAEGHVVTNNHVVNGATRVTVTLADGRELPARLVGRDPRTDLAVLKIDAGGPLPYLALGDSDKARVGDWVVAMGNPFGLGGTLTAGIVSARSRDIGSGPYDDYLQVDAPINRGNSGGPLFALDGTVIGVNTAILSPSGGSVGIGFAIPSNLVRNVVAQLEEHGRIDRGWLGVVTQPVDANMASALRLPNNHGALIADAQRNSPAANAGVQSGDVITAVNGKPVASPRELARTVAGLAPGSTATLTLLRDGNERTLSVTLARQQDETVKEAAADRQGAERGIGVALAPLNPQVGEELGLPPGTRGAVIAQVRPDSPAEAAGLRRGDVILGVGNRAVGEPGEAAQAIREALRGNRNAVALRVLREGQSIFVAVPAEANAASRNG</sequence>
<dbReference type="AlphaFoldDB" id="A0A9X1YBL4"/>
<name>A0A9X1YBL4_9PROT</name>
<dbReference type="PANTHER" id="PTHR22939:SF130">
    <property type="entry name" value="PERIPLASMIC SERINE ENDOPROTEASE DEGP-LIKE-RELATED"/>
    <property type="match status" value="1"/>
</dbReference>
<feature type="signal peptide" evidence="17">
    <location>
        <begin position="1"/>
        <end position="37"/>
    </location>
</feature>
<dbReference type="EC" id="3.4.21.107" evidence="4"/>
<dbReference type="InterPro" id="IPR011782">
    <property type="entry name" value="Pept_S1C_Do"/>
</dbReference>
<evidence type="ECO:0000256" key="16">
    <source>
        <dbReference type="SAM" id="MobiDB-lite"/>
    </source>
</evidence>
<feature type="binding site" evidence="15">
    <location>
        <position position="189"/>
    </location>
    <ligand>
        <name>substrate</name>
    </ligand>
</feature>
<dbReference type="InterPro" id="IPR041489">
    <property type="entry name" value="PDZ_6"/>
</dbReference>
<organism evidence="19 20">
    <name type="scientific">Roseomonas acroporae</name>
    <dbReference type="NCBI Taxonomy" id="2937791"/>
    <lineage>
        <taxon>Bacteria</taxon>
        <taxon>Pseudomonadati</taxon>
        <taxon>Pseudomonadota</taxon>
        <taxon>Alphaproteobacteria</taxon>
        <taxon>Acetobacterales</taxon>
        <taxon>Roseomonadaceae</taxon>
        <taxon>Roseomonas</taxon>
    </lineage>
</organism>
<feature type="domain" description="PDZ" evidence="18">
    <location>
        <begin position="404"/>
        <end position="512"/>
    </location>
</feature>
<feature type="domain" description="PDZ" evidence="18">
    <location>
        <begin position="302"/>
        <end position="371"/>
    </location>
</feature>
<dbReference type="PROSITE" id="PS50106">
    <property type="entry name" value="PDZ"/>
    <property type="match status" value="2"/>
</dbReference>
<dbReference type="PRINTS" id="PR00834">
    <property type="entry name" value="PROTEASES2C"/>
</dbReference>
<dbReference type="RefSeq" id="WP_248668844.1">
    <property type="nucleotide sequence ID" value="NZ_JALPRX010000095.1"/>
</dbReference>
<dbReference type="SUPFAM" id="SSF50156">
    <property type="entry name" value="PDZ domain-like"/>
    <property type="match status" value="2"/>
</dbReference>
<feature type="region of interest" description="Disordered" evidence="16">
    <location>
        <begin position="90"/>
        <end position="138"/>
    </location>
</feature>
<dbReference type="InterPro" id="IPR001940">
    <property type="entry name" value="Peptidase_S1C"/>
</dbReference>